<dbReference type="EMBL" id="JACQXR010000075">
    <property type="protein sequence ID" value="MBI4726722.1"/>
    <property type="molecule type" value="Genomic_DNA"/>
</dbReference>
<comment type="caution">
    <text evidence="3">The sequence shown here is derived from an EMBL/GenBank/DDBJ whole genome shotgun (WGS) entry which is preliminary data.</text>
</comment>
<protein>
    <submittedName>
        <fullName evidence="3">Transposase</fullName>
    </submittedName>
</protein>
<dbReference type="InterPro" id="IPR053172">
    <property type="entry name" value="Tn903_transposase"/>
</dbReference>
<proteinExistence type="predicted"/>
<dbReference type="Pfam" id="PF13737">
    <property type="entry name" value="DDE_Tnp_1_5"/>
    <property type="match status" value="1"/>
</dbReference>
<dbReference type="AlphaFoldDB" id="A0A933MI40"/>
<evidence type="ECO:0000259" key="2">
    <source>
        <dbReference type="Pfam" id="PF13737"/>
    </source>
</evidence>
<dbReference type="Proteomes" id="UP000736328">
    <property type="component" value="Unassembled WGS sequence"/>
</dbReference>
<dbReference type="PANTHER" id="PTHR34631:SF3">
    <property type="entry name" value="ISSOD12 TRANSPOSASE TNPA_ISSOD12"/>
    <property type="match status" value="1"/>
</dbReference>
<organism evidence="3 4">
    <name type="scientific">candidate division TA06 bacterium</name>
    <dbReference type="NCBI Taxonomy" id="2250710"/>
    <lineage>
        <taxon>Bacteria</taxon>
        <taxon>Bacteria division TA06</taxon>
    </lineage>
</organism>
<evidence type="ECO:0000313" key="4">
    <source>
        <dbReference type="Proteomes" id="UP000736328"/>
    </source>
</evidence>
<feature type="domain" description="Transposase DDE" evidence="2">
    <location>
        <begin position="80"/>
        <end position="163"/>
    </location>
</feature>
<gene>
    <name evidence="3" type="ORF">HY768_05800</name>
</gene>
<evidence type="ECO:0000256" key="1">
    <source>
        <dbReference type="SAM" id="MobiDB-lite"/>
    </source>
</evidence>
<reference evidence="3" key="1">
    <citation type="submission" date="2020-07" db="EMBL/GenBank/DDBJ databases">
        <title>Huge and variable diversity of episymbiotic CPR bacteria and DPANN archaea in groundwater ecosystems.</title>
        <authorList>
            <person name="He C.Y."/>
            <person name="Keren R."/>
            <person name="Whittaker M."/>
            <person name="Farag I.F."/>
            <person name="Doudna J."/>
            <person name="Cate J.H.D."/>
            <person name="Banfield J.F."/>
        </authorList>
    </citation>
    <scope>NUCLEOTIDE SEQUENCE</scope>
    <source>
        <strain evidence="3">NC_groundwater_1520_Pr4_B-0.1um_53_5</strain>
    </source>
</reference>
<evidence type="ECO:0000313" key="3">
    <source>
        <dbReference type="EMBL" id="MBI4726722.1"/>
    </source>
</evidence>
<sequence length="179" mass="20242">MKTSRNNRKGIISKTKKKARYKMEPHGQSPWFLSLGYPASGGVGQKVKTSLNNQKGITHKTKKKARYKIKNWPAYNEALKQRGSMTVWISDDIVSGWYYRGPQRQGGRLVYSDVGIETGLKLKGIYHLPLRQTQGFVNSLFKALGVPITSPDYTRFSRRGATVLYLILGIKQSVFTEIS</sequence>
<name>A0A933MI40_UNCT6</name>
<feature type="region of interest" description="Disordered" evidence="1">
    <location>
        <begin position="1"/>
        <end position="20"/>
    </location>
</feature>
<dbReference type="PANTHER" id="PTHR34631">
    <property type="match status" value="1"/>
</dbReference>
<dbReference type="InterPro" id="IPR025668">
    <property type="entry name" value="Tnp_DDE_dom"/>
</dbReference>
<accession>A0A933MI40</accession>